<dbReference type="RefSeq" id="WP_154544065.1">
    <property type="nucleotide sequence ID" value="NZ_VUMY01000006.1"/>
</dbReference>
<keyword evidence="2" id="KW-0812">Transmembrane</keyword>
<reference evidence="3 4" key="1">
    <citation type="submission" date="2019-08" db="EMBL/GenBank/DDBJ databases">
        <title>In-depth cultivation of the pig gut microbiome towards novel bacterial diversity and tailored functional studies.</title>
        <authorList>
            <person name="Wylensek D."/>
            <person name="Hitch T.C.A."/>
            <person name="Clavel T."/>
        </authorList>
    </citation>
    <scope>NUCLEOTIDE SEQUENCE [LARGE SCALE GENOMIC DNA]</scope>
    <source>
        <strain evidence="3 4">RF-GAM-744-WT-7</strain>
    </source>
</reference>
<accession>A0A7K0K2Z5</accession>
<sequence>MNEMNSSPSNPENPTQGQYSSGTPFGQPSQPSFGQPSFGLPESSSSGTFGQTGQFGQQNQPGQPNPSQPYFGQPDQPIQPAGYPPYGYQQPNANPPGATMAIVGFILSIVASLVGLIISIVALVQLNRAGATKNRGFAIAGIIIGAILTIISTIWTISMIGIFIAALEYSGNQTWDESGPFPTEEFEYFDDNEDGEDPTAAGEYGPVPMLDTAMLLGNAYAA</sequence>
<feature type="compositionally biased region" description="Low complexity" evidence="1">
    <location>
        <begin position="1"/>
        <end position="14"/>
    </location>
</feature>
<evidence type="ECO:0000313" key="3">
    <source>
        <dbReference type="EMBL" id="MST49415.1"/>
    </source>
</evidence>
<evidence type="ECO:0008006" key="5">
    <source>
        <dbReference type="Google" id="ProtNLM"/>
    </source>
</evidence>
<keyword evidence="2" id="KW-1133">Transmembrane helix</keyword>
<feature type="region of interest" description="Disordered" evidence="1">
    <location>
        <begin position="1"/>
        <end position="91"/>
    </location>
</feature>
<feature type="transmembrane region" description="Helical" evidence="2">
    <location>
        <begin position="136"/>
        <end position="167"/>
    </location>
</feature>
<keyword evidence="4" id="KW-1185">Reference proteome</keyword>
<dbReference type="AlphaFoldDB" id="A0A7K0K2Z5"/>
<proteinExistence type="predicted"/>
<protein>
    <recommendedName>
        <fullName evidence="5">DUF4190 domain-containing protein</fullName>
    </recommendedName>
</protein>
<feature type="compositionally biased region" description="Low complexity" evidence="1">
    <location>
        <begin position="43"/>
        <end position="62"/>
    </location>
</feature>
<comment type="caution">
    <text evidence="3">The sequence shown here is derived from an EMBL/GenBank/DDBJ whole genome shotgun (WGS) entry which is preliminary data.</text>
</comment>
<evidence type="ECO:0000313" key="4">
    <source>
        <dbReference type="Proteomes" id="UP000442535"/>
    </source>
</evidence>
<evidence type="ECO:0000256" key="2">
    <source>
        <dbReference type="SAM" id="Phobius"/>
    </source>
</evidence>
<feature type="compositionally biased region" description="Polar residues" evidence="1">
    <location>
        <begin position="15"/>
        <end position="35"/>
    </location>
</feature>
<feature type="compositionally biased region" description="Low complexity" evidence="1">
    <location>
        <begin position="76"/>
        <end position="91"/>
    </location>
</feature>
<dbReference type="Proteomes" id="UP000442535">
    <property type="component" value="Unassembled WGS sequence"/>
</dbReference>
<dbReference type="Gene3D" id="1.20.140.150">
    <property type="match status" value="1"/>
</dbReference>
<gene>
    <name evidence="3" type="ORF">FYJ63_04070</name>
</gene>
<feature type="transmembrane region" description="Helical" evidence="2">
    <location>
        <begin position="100"/>
        <end position="124"/>
    </location>
</feature>
<keyword evidence="2" id="KW-0472">Membrane</keyword>
<organism evidence="3 4">
    <name type="scientific">Mobiluncus porci</name>
    <dbReference type="NCBI Taxonomy" id="2652278"/>
    <lineage>
        <taxon>Bacteria</taxon>
        <taxon>Bacillati</taxon>
        <taxon>Actinomycetota</taxon>
        <taxon>Actinomycetes</taxon>
        <taxon>Actinomycetales</taxon>
        <taxon>Actinomycetaceae</taxon>
        <taxon>Mobiluncus</taxon>
    </lineage>
</organism>
<evidence type="ECO:0000256" key="1">
    <source>
        <dbReference type="SAM" id="MobiDB-lite"/>
    </source>
</evidence>
<dbReference type="EMBL" id="VUMY01000006">
    <property type="protein sequence ID" value="MST49415.1"/>
    <property type="molecule type" value="Genomic_DNA"/>
</dbReference>
<name>A0A7K0K2Z5_9ACTO</name>